<dbReference type="PROSITE" id="PS51883">
    <property type="entry name" value="OBG"/>
    <property type="match status" value="1"/>
</dbReference>
<protein>
    <submittedName>
        <fullName evidence="10">OBG-type G domain-containing protein</fullName>
    </submittedName>
</protein>
<dbReference type="SUPFAM" id="SSF82051">
    <property type="entry name" value="Obg GTP-binding protein N-terminal domain"/>
    <property type="match status" value="1"/>
</dbReference>
<evidence type="ECO:0000256" key="3">
    <source>
        <dbReference type="ARBA" id="ARBA00022517"/>
    </source>
</evidence>
<dbReference type="Proteomes" id="UP000887581">
    <property type="component" value="Unplaced"/>
</dbReference>
<dbReference type="PIRSF" id="PIRSF002401">
    <property type="entry name" value="GTP_bd_Obg/CgtA"/>
    <property type="match status" value="1"/>
</dbReference>
<reference evidence="10" key="1">
    <citation type="submission" date="2022-11" db="UniProtKB">
        <authorList>
            <consortium name="WormBaseParasite"/>
        </authorList>
    </citation>
    <scope>IDENTIFICATION</scope>
</reference>
<dbReference type="AlphaFoldDB" id="A0A915Q030"/>
<evidence type="ECO:0000259" key="8">
    <source>
        <dbReference type="PROSITE" id="PS51883"/>
    </source>
</evidence>
<name>A0A915Q030_9BILA</name>
<evidence type="ECO:0000256" key="6">
    <source>
        <dbReference type="ARBA" id="ARBA00023242"/>
    </source>
</evidence>
<evidence type="ECO:0000313" key="10">
    <source>
        <dbReference type="WBParaSite" id="sdigi.contig51.g3003.t1"/>
    </source>
</evidence>
<comment type="subcellular location">
    <subcellularLocation>
        <location evidence="1">Nucleus</location>
        <location evidence="1">Nucleolus</location>
    </subcellularLocation>
</comment>
<keyword evidence="6" id="KW-0539">Nucleus</keyword>
<dbReference type="GO" id="GO:0005525">
    <property type="term" value="F:GTP binding"/>
    <property type="evidence" value="ECO:0007669"/>
    <property type="project" value="UniProtKB-KW"/>
</dbReference>
<dbReference type="PROSITE" id="PS51710">
    <property type="entry name" value="G_OBG"/>
    <property type="match status" value="1"/>
</dbReference>
<organism evidence="9 10">
    <name type="scientific">Setaria digitata</name>
    <dbReference type="NCBI Taxonomy" id="48799"/>
    <lineage>
        <taxon>Eukaryota</taxon>
        <taxon>Metazoa</taxon>
        <taxon>Ecdysozoa</taxon>
        <taxon>Nematoda</taxon>
        <taxon>Chromadorea</taxon>
        <taxon>Rhabditida</taxon>
        <taxon>Spirurina</taxon>
        <taxon>Spiruromorpha</taxon>
        <taxon>Filarioidea</taxon>
        <taxon>Setariidae</taxon>
        <taxon>Setaria</taxon>
    </lineage>
</organism>
<dbReference type="InterPro" id="IPR006169">
    <property type="entry name" value="GTP1_OBG_dom"/>
</dbReference>
<comment type="similarity">
    <text evidence="2">Belongs to the TRAFAC class OBG-HflX-like GTPase superfamily. OBG GTPase family.</text>
</comment>
<keyword evidence="5" id="KW-0342">GTP-binding</keyword>
<dbReference type="SUPFAM" id="SSF52540">
    <property type="entry name" value="P-loop containing nucleoside triphosphate hydrolases"/>
    <property type="match status" value="1"/>
</dbReference>
<keyword evidence="4" id="KW-0547">Nucleotide-binding</keyword>
<keyword evidence="9" id="KW-1185">Reference proteome</keyword>
<dbReference type="InterPro" id="IPR031167">
    <property type="entry name" value="G_OBG"/>
</dbReference>
<evidence type="ECO:0000256" key="5">
    <source>
        <dbReference type="ARBA" id="ARBA00023134"/>
    </source>
</evidence>
<dbReference type="InterPro" id="IPR027417">
    <property type="entry name" value="P-loop_NTPase"/>
</dbReference>
<dbReference type="GO" id="GO:0042254">
    <property type="term" value="P:ribosome biogenesis"/>
    <property type="evidence" value="ECO:0007669"/>
    <property type="project" value="UniProtKB-UniRule"/>
</dbReference>
<accession>A0A915Q030</accession>
<dbReference type="PANTHER" id="PTHR11702:SF43">
    <property type="entry name" value="GTP-BINDING PROTEIN 10"/>
    <property type="match status" value="1"/>
</dbReference>
<dbReference type="GO" id="GO:0000287">
    <property type="term" value="F:magnesium ion binding"/>
    <property type="evidence" value="ECO:0007669"/>
    <property type="project" value="InterPro"/>
</dbReference>
<proteinExistence type="inferred from homology"/>
<evidence type="ECO:0000256" key="2">
    <source>
        <dbReference type="ARBA" id="ARBA00007699"/>
    </source>
</evidence>
<evidence type="ECO:0000259" key="7">
    <source>
        <dbReference type="PROSITE" id="PS51710"/>
    </source>
</evidence>
<feature type="domain" description="Obg" evidence="8">
    <location>
        <begin position="28"/>
        <end position="166"/>
    </location>
</feature>
<dbReference type="InterPro" id="IPR014100">
    <property type="entry name" value="GTP-bd_Obg/CgtA"/>
</dbReference>
<dbReference type="InterPro" id="IPR045086">
    <property type="entry name" value="OBG_GTPase"/>
</dbReference>
<dbReference type="PANTHER" id="PTHR11702">
    <property type="entry name" value="DEVELOPMENTALLY REGULATED GTP-BINDING PROTEIN-RELATED"/>
    <property type="match status" value="1"/>
</dbReference>
<dbReference type="Gene3D" id="3.40.50.300">
    <property type="entry name" value="P-loop containing nucleotide triphosphate hydrolases"/>
    <property type="match status" value="1"/>
</dbReference>
<sequence>MRQAWRSLTDPVRLCQKFYISTVSREGVVSCDRLRLFVRAGNGGQGLQRFNGVGGNGGDVIMVGDPKMTFETMLKKAKGRVLKVQAQSGTNSSQTALVGSNGKPKILNVPVGVDVVNTETKLLVARCSRPLFSYKIARGGRGACAENCFQATTGEQFFVDLHLKLHPNIGLVGFPNAGKSTLMKALVPDKRIKIASYPFTTVKPQIGYINHFKSESESADDDDDSFSMSIADLPGLIEGAALNRGRGRDFLKHLEFSDILLMVVDVLGFKLDLSFSNPYRTALETVALLNIELEKYDPALVKKPTIIALNKIDLLNDQQKVDEFISILKKKNWSEMLPEEIRPSRPLFIKAVIPIAARDRRLGNLKKELKLIYKRTHPLSAPNFGSAKKTVLA</sequence>
<evidence type="ECO:0000256" key="1">
    <source>
        <dbReference type="ARBA" id="ARBA00004604"/>
    </source>
</evidence>
<dbReference type="GO" id="GO:0005730">
    <property type="term" value="C:nucleolus"/>
    <property type="evidence" value="ECO:0007669"/>
    <property type="project" value="UniProtKB-SubCell"/>
</dbReference>
<dbReference type="PRINTS" id="PR00326">
    <property type="entry name" value="GTP1OBG"/>
</dbReference>
<evidence type="ECO:0000313" key="9">
    <source>
        <dbReference type="Proteomes" id="UP000887581"/>
    </source>
</evidence>
<evidence type="ECO:0000256" key="4">
    <source>
        <dbReference type="ARBA" id="ARBA00022741"/>
    </source>
</evidence>
<dbReference type="WBParaSite" id="sdigi.contig51.g3003.t1">
    <property type="protein sequence ID" value="sdigi.contig51.g3003.t1"/>
    <property type="gene ID" value="sdigi.contig51.g3003"/>
</dbReference>
<feature type="domain" description="OBG-type G" evidence="7">
    <location>
        <begin position="167"/>
        <end position="374"/>
    </location>
</feature>
<dbReference type="Gene3D" id="2.70.210.12">
    <property type="entry name" value="GTP1/OBG domain"/>
    <property type="match status" value="1"/>
</dbReference>
<dbReference type="GO" id="GO:0003924">
    <property type="term" value="F:GTPase activity"/>
    <property type="evidence" value="ECO:0007669"/>
    <property type="project" value="InterPro"/>
</dbReference>
<dbReference type="InterPro" id="IPR036726">
    <property type="entry name" value="GTP1_OBG_dom_sf"/>
</dbReference>
<dbReference type="InterPro" id="IPR006073">
    <property type="entry name" value="GTP-bd"/>
</dbReference>
<dbReference type="Pfam" id="PF01018">
    <property type="entry name" value="GTP1_OBG"/>
    <property type="match status" value="1"/>
</dbReference>
<dbReference type="Pfam" id="PF01926">
    <property type="entry name" value="MMR_HSR1"/>
    <property type="match status" value="1"/>
</dbReference>
<keyword evidence="3" id="KW-0690">Ribosome biogenesis</keyword>
<dbReference type="GO" id="GO:0005739">
    <property type="term" value="C:mitochondrion"/>
    <property type="evidence" value="ECO:0007669"/>
    <property type="project" value="TreeGrafter"/>
</dbReference>